<evidence type="ECO:0000256" key="1">
    <source>
        <dbReference type="SAM" id="MobiDB-lite"/>
    </source>
</evidence>
<proteinExistence type="predicted"/>
<keyword evidence="3" id="KW-1185">Reference proteome</keyword>
<comment type="caution">
    <text evidence="2">The sequence shown here is derived from an EMBL/GenBank/DDBJ whole genome shotgun (WGS) entry which is preliminary data.</text>
</comment>
<sequence length="118" mass="13698">MRELVHPDIEHSKGNKQNHSPAALRRMPQPFVFEASRTLKSRGTQMARRHPRSFGLMKARPHREDKHLYSFIIRPTLSQMWPEREAGPPFTFKISMLHVFCSSHGLAHFAALFIDPRA</sequence>
<reference evidence="2 3" key="1">
    <citation type="journal article" date="2023" name="Nucleic Acids Res.">
        <title>The hologenome of Daphnia magna reveals possible DNA methylation and microbiome-mediated evolution of the host genome.</title>
        <authorList>
            <person name="Chaturvedi A."/>
            <person name="Li X."/>
            <person name="Dhandapani V."/>
            <person name="Marshall H."/>
            <person name="Kissane S."/>
            <person name="Cuenca-Cambronero M."/>
            <person name="Asole G."/>
            <person name="Calvet F."/>
            <person name="Ruiz-Romero M."/>
            <person name="Marangio P."/>
            <person name="Guigo R."/>
            <person name="Rago D."/>
            <person name="Mirbahai L."/>
            <person name="Eastwood N."/>
            <person name="Colbourne J.K."/>
            <person name="Zhou J."/>
            <person name="Mallon E."/>
            <person name="Orsini L."/>
        </authorList>
    </citation>
    <scope>NUCLEOTIDE SEQUENCE [LARGE SCALE GENOMIC DNA]</scope>
    <source>
        <strain evidence="2">LRV0_1</strain>
    </source>
</reference>
<gene>
    <name evidence="2" type="ORF">OUZ56_033926</name>
</gene>
<feature type="region of interest" description="Disordered" evidence="1">
    <location>
        <begin position="1"/>
        <end position="24"/>
    </location>
</feature>
<organism evidence="2 3">
    <name type="scientific">Daphnia magna</name>
    <dbReference type="NCBI Taxonomy" id="35525"/>
    <lineage>
        <taxon>Eukaryota</taxon>
        <taxon>Metazoa</taxon>
        <taxon>Ecdysozoa</taxon>
        <taxon>Arthropoda</taxon>
        <taxon>Crustacea</taxon>
        <taxon>Branchiopoda</taxon>
        <taxon>Diplostraca</taxon>
        <taxon>Cladocera</taxon>
        <taxon>Anomopoda</taxon>
        <taxon>Daphniidae</taxon>
        <taxon>Daphnia</taxon>
    </lineage>
</organism>
<evidence type="ECO:0000313" key="3">
    <source>
        <dbReference type="Proteomes" id="UP001234178"/>
    </source>
</evidence>
<feature type="compositionally biased region" description="Basic and acidic residues" evidence="1">
    <location>
        <begin position="1"/>
        <end position="13"/>
    </location>
</feature>
<dbReference type="Proteomes" id="UP001234178">
    <property type="component" value="Unassembled WGS sequence"/>
</dbReference>
<name>A0ABR0BBA7_9CRUS</name>
<accession>A0ABR0BBA7</accession>
<evidence type="ECO:0000313" key="2">
    <source>
        <dbReference type="EMBL" id="KAK4045863.1"/>
    </source>
</evidence>
<dbReference type="EMBL" id="JAOYFB010000070">
    <property type="protein sequence ID" value="KAK4045863.1"/>
    <property type="molecule type" value="Genomic_DNA"/>
</dbReference>
<protein>
    <submittedName>
        <fullName evidence="2">Uncharacterized protein</fullName>
    </submittedName>
</protein>